<evidence type="ECO:0000313" key="2">
    <source>
        <dbReference type="Proteomes" id="UP000437017"/>
    </source>
</evidence>
<protein>
    <submittedName>
        <fullName evidence="1">Uncharacterized protein</fullName>
    </submittedName>
</protein>
<reference evidence="1 2" key="1">
    <citation type="journal article" date="2019" name="PLoS ONE">
        <title>Genomic analyses reveal an absence of contemporary introgressive admixture between fin whales and blue whales, despite known hybrids.</title>
        <authorList>
            <person name="Westbury M.V."/>
            <person name="Petersen B."/>
            <person name="Lorenzen E.D."/>
        </authorList>
    </citation>
    <scope>NUCLEOTIDE SEQUENCE [LARGE SCALE GENOMIC DNA]</scope>
    <source>
        <strain evidence="1">FinWhale-01</strain>
    </source>
</reference>
<organism evidence="1 2">
    <name type="scientific">Balaenoptera physalus</name>
    <name type="common">Fin whale</name>
    <name type="synonym">Balaena physalus</name>
    <dbReference type="NCBI Taxonomy" id="9770"/>
    <lineage>
        <taxon>Eukaryota</taxon>
        <taxon>Metazoa</taxon>
        <taxon>Chordata</taxon>
        <taxon>Craniata</taxon>
        <taxon>Vertebrata</taxon>
        <taxon>Euteleostomi</taxon>
        <taxon>Mammalia</taxon>
        <taxon>Eutheria</taxon>
        <taxon>Laurasiatheria</taxon>
        <taxon>Artiodactyla</taxon>
        <taxon>Whippomorpha</taxon>
        <taxon>Cetacea</taxon>
        <taxon>Mysticeti</taxon>
        <taxon>Balaenopteridae</taxon>
        <taxon>Balaenoptera</taxon>
    </lineage>
</organism>
<accession>A0A6A1QKS5</accession>
<keyword evidence="2" id="KW-1185">Reference proteome</keyword>
<evidence type="ECO:0000313" key="1">
    <source>
        <dbReference type="EMBL" id="KAB0406799.1"/>
    </source>
</evidence>
<dbReference type="EMBL" id="SGJD01000132">
    <property type="protein sequence ID" value="KAB0406799.1"/>
    <property type="molecule type" value="Genomic_DNA"/>
</dbReference>
<dbReference type="AlphaFoldDB" id="A0A6A1QKS5"/>
<dbReference type="Proteomes" id="UP000437017">
    <property type="component" value="Unassembled WGS sequence"/>
</dbReference>
<comment type="caution">
    <text evidence="1">The sequence shown here is derived from an EMBL/GenBank/DDBJ whole genome shotgun (WGS) entry which is preliminary data.</text>
</comment>
<name>A0A6A1QKS5_BALPH</name>
<gene>
    <name evidence="1" type="ORF">E2I00_014858</name>
</gene>
<sequence length="19" mass="2211">MKVFSTWVPLATSQTLWQS</sequence>
<proteinExistence type="predicted"/>